<evidence type="ECO:0000313" key="1">
    <source>
        <dbReference type="EMBL" id="MBN8798745.1"/>
    </source>
</evidence>
<evidence type="ECO:0000313" key="2">
    <source>
        <dbReference type="Proteomes" id="UP000664815"/>
    </source>
</evidence>
<feature type="non-terminal residue" evidence="1">
    <location>
        <position position="124"/>
    </location>
</feature>
<dbReference type="EMBL" id="JAFKMG010000461">
    <property type="protein sequence ID" value="MBN8798745.1"/>
    <property type="molecule type" value="Genomic_DNA"/>
</dbReference>
<dbReference type="Proteomes" id="UP000664815">
    <property type="component" value="Unassembled WGS sequence"/>
</dbReference>
<comment type="caution">
    <text evidence="1">The sequence shown here is derived from an EMBL/GenBank/DDBJ whole genome shotgun (WGS) entry which is preliminary data.</text>
</comment>
<dbReference type="AlphaFoldDB" id="A0A9D8PU95"/>
<sequence>MDLLIGLDPGGKRNFGWCIVAHRVHMPSRPIASGLADNASEAIVAALCCVPHDGRLVAAGIDAPLFWSRKGPRIADKRVRDAIHRAGAPHASGTVQDVNSLRGACLVQGMLAGLELRERFPSLP</sequence>
<protein>
    <submittedName>
        <fullName evidence="1">DUF429 domain-containing protein</fullName>
    </submittedName>
</protein>
<organism evidence="1 2">
    <name type="scientific">Stenotrophomonas nitritireducens</name>
    <dbReference type="NCBI Taxonomy" id="83617"/>
    <lineage>
        <taxon>Bacteria</taxon>
        <taxon>Pseudomonadati</taxon>
        <taxon>Pseudomonadota</taxon>
        <taxon>Gammaproteobacteria</taxon>
        <taxon>Lysobacterales</taxon>
        <taxon>Lysobacteraceae</taxon>
        <taxon>Stenotrophomonas</taxon>
    </lineage>
</organism>
<name>A0A9D8PU95_9GAMM</name>
<reference evidence="1" key="1">
    <citation type="submission" date="2021-02" db="EMBL/GenBank/DDBJ databases">
        <title>Thiocyanate and organic carbon inputs drive convergent selection for specific autotrophic Afipia and Thiobacillus strains within complex microbiomes.</title>
        <authorList>
            <person name="Huddy R.J."/>
            <person name="Sachdeva R."/>
            <person name="Kadzinga F."/>
            <person name="Kantor R.S."/>
            <person name="Harrison S.T.L."/>
            <person name="Banfield J.F."/>
        </authorList>
    </citation>
    <scope>NUCLEOTIDE SEQUENCE</scope>
    <source>
        <strain evidence="1">SCN18_10_11_15_R1_P_69_7</strain>
    </source>
</reference>
<accession>A0A9D8PU95</accession>
<gene>
    <name evidence="1" type="ORF">J0H45_05215</name>
</gene>
<proteinExistence type="predicted"/>